<accession>A0A370GQ07</accession>
<dbReference type="Proteomes" id="UP000255326">
    <property type="component" value="Unassembled WGS sequence"/>
</dbReference>
<dbReference type="InterPro" id="IPR036513">
    <property type="entry name" value="STAS_dom_sf"/>
</dbReference>
<dbReference type="Gene3D" id="3.30.750.24">
    <property type="entry name" value="STAS domain"/>
    <property type="match status" value="1"/>
</dbReference>
<dbReference type="CDD" id="cd07041">
    <property type="entry name" value="STAS_RsbR_RsbS_like"/>
    <property type="match status" value="1"/>
</dbReference>
<dbReference type="OrthoDB" id="2456599at2"/>
<organism evidence="1 2">
    <name type="scientific">Falsibacillus pallidus</name>
    <dbReference type="NCBI Taxonomy" id="493781"/>
    <lineage>
        <taxon>Bacteria</taxon>
        <taxon>Bacillati</taxon>
        <taxon>Bacillota</taxon>
        <taxon>Bacilli</taxon>
        <taxon>Bacillales</taxon>
        <taxon>Bacillaceae</taxon>
        <taxon>Falsibacillus</taxon>
    </lineage>
</organism>
<sequence length="157" mass="17925">MIIEEYVQELERKIEKYEKILQDISAPIIPSIVPSTILVPLTGRLDENRLSNVRERILNSVYEQDIDTAIIDFTGIGHSEIEELGYGQLAKEVSDISHSLKLMGVEPLYVGFAPHIIRDIIDSGIAFPFKAHSNFKTALQYLMKKKKMKFDETSEEE</sequence>
<gene>
    <name evidence="1" type="ORF">DFR59_10213</name>
</gene>
<dbReference type="SUPFAM" id="SSF52091">
    <property type="entry name" value="SpoIIaa-like"/>
    <property type="match status" value="1"/>
</dbReference>
<evidence type="ECO:0000313" key="2">
    <source>
        <dbReference type="Proteomes" id="UP000255326"/>
    </source>
</evidence>
<evidence type="ECO:0000313" key="1">
    <source>
        <dbReference type="EMBL" id="RDI45390.1"/>
    </source>
</evidence>
<name>A0A370GQ07_9BACI</name>
<dbReference type="AlphaFoldDB" id="A0A370GQ07"/>
<reference evidence="1 2" key="1">
    <citation type="submission" date="2018-07" db="EMBL/GenBank/DDBJ databases">
        <title>Genomic Encyclopedia of Type Strains, Phase IV (KMG-IV): sequencing the most valuable type-strain genomes for metagenomic binning, comparative biology and taxonomic classification.</title>
        <authorList>
            <person name="Goeker M."/>
        </authorList>
    </citation>
    <scope>NUCLEOTIDE SEQUENCE [LARGE SCALE GENOMIC DNA]</scope>
    <source>
        <strain evidence="1 2">DSM 25281</strain>
    </source>
</reference>
<protein>
    <submittedName>
        <fullName evidence="1">RsbT co-antagonist protein RsbR</fullName>
    </submittedName>
</protein>
<dbReference type="RefSeq" id="WP_114744261.1">
    <property type="nucleotide sequence ID" value="NZ_QQAY01000002.1"/>
</dbReference>
<comment type="caution">
    <text evidence="1">The sequence shown here is derived from an EMBL/GenBank/DDBJ whole genome shotgun (WGS) entry which is preliminary data.</text>
</comment>
<keyword evidence="2" id="KW-1185">Reference proteome</keyword>
<dbReference type="PANTHER" id="PTHR33745">
    <property type="entry name" value="RSBT ANTAGONIST PROTEIN RSBS-RELATED"/>
    <property type="match status" value="1"/>
</dbReference>
<dbReference type="EMBL" id="QQAY01000002">
    <property type="protein sequence ID" value="RDI45390.1"/>
    <property type="molecule type" value="Genomic_DNA"/>
</dbReference>
<dbReference type="InterPro" id="IPR051932">
    <property type="entry name" value="Bact_StressResp_Reg"/>
</dbReference>
<proteinExistence type="predicted"/>